<accession>A0AAD5D9V8</accession>
<dbReference type="AlphaFoldDB" id="A0AAD5D9V8"/>
<dbReference type="PANTHER" id="PTHR35099">
    <property type="entry name" value="OS02G0182700 PROTEIN"/>
    <property type="match status" value="1"/>
</dbReference>
<feature type="compositionally biased region" description="Basic and acidic residues" evidence="1">
    <location>
        <begin position="158"/>
        <end position="173"/>
    </location>
</feature>
<feature type="compositionally biased region" description="Low complexity" evidence="1">
    <location>
        <begin position="90"/>
        <end position="100"/>
    </location>
</feature>
<sequence>MKTNVLNLKQCTSKEIGLTSSPVLKHDNWVNSAMNDTDLVVHLLVNLRRAGPPKTWTIRQRRSKPPPPPPAAGNKSPATRASPTTPLSYSGATSVSGGVEESSHGSKSKAIGSNETTPTKRPRKKKTLAELKEDETRLLKERKQLKRQLASLQATCQKQREDNASLKKMKDDMNSQVLASSKEKDCVEGKKNDGFVLPDLNIPAGEDY</sequence>
<gene>
    <name evidence="2" type="ORF">M8C21_002109</name>
</gene>
<keyword evidence="3" id="KW-1185">Reference proteome</keyword>
<proteinExistence type="predicted"/>
<dbReference type="Proteomes" id="UP001206925">
    <property type="component" value="Unassembled WGS sequence"/>
</dbReference>
<feature type="compositionally biased region" description="Polar residues" evidence="1">
    <location>
        <begin position="76"/>
        <end position="88"/>
    </location>
</feature>
<name>A0AAD5D9V8_AMBAR</name>
<comment type="caution">
    <text evidence="2">The sequence shown here is derived from an EMBL/GenBank/DDBJ whole genome shotgun (WGS) entry which is preliminary data.</text>
</comment>
<evidence type="ECO:0000256" key="1">
    <source>
        <dbReference type="SAM" id="MobiDB-lite"/>
    </source>
</evidence>
<feature type="compositionally biased region" description="Basic and acidic residues" evidence="1">
    <location>
        <begin position="181"/>
        <end position="193"/>
    </location>
</feature>
<feature type="region of interest" description="Disordered" evidence="1">
    <location>
        <begin position="151"/>
        <end position="208"/>
    </location>
</feature>
<dbReference type="PANTHER" id="PTHR35099:SF10">
    <property type="entry name" value="BZIP DOMAIN-CONTAINING PROTEIN"/>
    <property type="match status" value="1"/>
</dbReference>
<evidence type="ECO:0000313" key="3">
    <source>
        <dbReference type="Proteomes" id="UP001206925"/>
    </source>
</evidence>
<feature type="region of interest" description="Disordered" evidence="1">
    <location>
        <begin position="53"/>
        <end position="135"/>
    </location>
</feature>
<reference evidence="2" key="1">
    <citation type="submission" date="2022-06" db="EMBL/GenBank/DDBJ databases">
        <title>Uncovering the hologenomic basis of an extraordinary plant invasion.</title>
        <authorList>
            <person name="Bieker V.C."/>
            <person name="Martin M.D."/>
            <person name="Gilbert T."/>
            <person name="Hodgins K."/>
            <person name="Battlay P."/>
            <person name="Petersen B."/>
            <person name="Wilson J."/>
        </authorList>
    </citation>
    <scope>NUCLEOTIDE SEQUENCE</scope>
    <source>
        <strain evidence="2">AA19_3_7</strain>
        <tissue evidence="2">Leaf</tissue>
    </source>
</reference>
<evidence type="ECO:0000313" key="2">
    <source>
        <dbReference type="EMBL" id="KAI7755822.1"/>
    </source>
</evidence>
<organism evidence="2 3">
    <name type="scientific">Ambrosia artemisiifolia</name>
    <name type="common">Common ragweed</name>
    <dbReference type="NCBI Taxonomy" id="4212"/>
    <lineage>
        <taxon>Eukaryota</taxon>
        <taxon>Viridiplantae</taxon>
        <taxon>Streptophyta</taxon>
        <taxon>Embryophyta</taxon>
        <taxon>Tracheophyta</taxon>
        <taxon>Spermatophyta</taxon>
        <taxon>Magnoliopsida</taxon>
        <taxon>eudicotyledons</taxon>
        <taxon>Gunneridae</taxon>
        <taxon>Pentapetalae</taxon>
        <taxon>asterids</taxon>
        <taxon>campanulids</taxon>
        <taxon>Asterales</taxon>
        <taxon>Asteraceae</taxon>
        <taxon>Asteroideae</taxon>
        <taxon>Heliantheae alliance</taxon>
        <taxon>Heliantheae</taxon>
        <taxon>Ambrosia</taxon>
    </lineage>
</organism>
<protein>
    <submittedName>
        <fullName evidence="2">Uncharacterized protein</fullName>
    </submittedName>
</protein>
<dbReference type="EMBL" id="JAMZMK010000802">
    <property type="protein sequence ID" value="KAI7755822.1"/>
    <property type="molecule type" value="Genomic_DNA"/>
</dbReference>